<dbReference type="HAMAP" id="MF_01325_B">
    <property type="entry name" value="Ribosomal_uL3_B"/>
    <property type="match status" value="1"/>
</dbReference>
<comment type="similarity">
    <text evidence="1 7 8">Belongs to the universal ribosomal protein uL3 family.</text>
</comment>
<dbReference type="GO" id="GO:0006412">
    <property type="term" value="P:translation"/>
    <property type="evidence" value="ECO:0007669"/>
    <property type="project" value="UniProtKB-UniRule"/>
</dbReference>
<keyword evidence="2 7" id="KW-0699">rRNA-binding</keyword>
<keyword evidence="5 7" id="KW-0687">Ribonucleoprotein</keyword>
<evidence type="ECO:0000256" key="1">
    <source>
        <dbReference type="ARBA" id="ARBA00006540"/>
    </source>
</evidence>
<dbReference type="InterPro" id="IPR000597">
    <property type="entry name" value="Ribosomal_uL3"/>
</dbReference>
<evidence type="ECO:0000256" key="2">
    <source>
        <dbReference type="ARBA" id="ARBA00022730"/>
    </source>
</evidence>
<keyword evidence="4 7" id="KW-0689">Ribosomal protein</keyword>
<dbReference type="PROSITE" id="PS00474">
    <property type="entry name" value="RIBOSOMAL_L3"/>
    <property type="match status" value="1"/>
</dbReference>
<evidence type="ECO:0000256" key="10">
    <source>
        <dbReference type="SAM" id="MobiDB-lite"/>
    </source>
</evidence>
<dbReference type="GO" id="GO:0022625">
    <property type="term" value="C:cytosolic large ribosomal subunit"/>
    <property type="evidence" value="ECO:0007669"/>
    <property type="project" value="TreeGrafter"/>
</dbReference>
<evidence type="ECO:0000313" key="11">
    <source>
        <dbReference type="EMBL" id="PIU03239.1"/>
    </source>
</evidence>
<evidence type="ECO:0000256" key="6">
    <source>
        <dbReference type="ARBA" id="ARBA00035243"/>
    </source>
</evidence>
<name>A0A2M6XC56_9BACT</name>
<dbReference type="GO" id="GO:0019843">
    <property type="term" value="F:rRNA binding"/>
    <property type="evidence" value="ECO:0007669"/>
    <property type="project" value="UniProtKB-UniRule"/>
</dbReference>
<organism evidence="11 12">
    <name type="scientific">Candidatus Shapirobacteria bacterium CG08_land_8_20_14_0_20_39_18</name>
    <dbReference type="NCBI Taxonomy" id="1974883"/>
    <lineage>
        <taxon>Bacteria</taxon>
        <taxon>Candidatus Shapironibacteriota</taxon>
    </lineage>
</organism>
<accession>A0A2M6XC56</accession>
<dbReference type="SUPFAM" id="SSF50447">
    <property type="entry name" value="Translation proteins"/>
    <property type="match status" value="1"/>
</dbReference>
<proteinExistence type="inferred from homology"/>
<keyword evidence="3 7" id="KW-0694">RNA-binding</keyword>
<evidence type="ECO:0000256" key="3">
    <source>
        <dbReference type="ARBA" id="ARBA00022884"/>
    </source>
</evidence>
<evidence type="ECO:0000313" key="12">
    <source>
        <dbReference type="Proteomes" id="UP000228996"/>
    </source>
</evidence>
<dbReference type="Pfam" id="PF00297">
    <property type="entry name" value="Ribosomal_L3"/>
    <property type="match status" value="1"/>
</dbReference>
<dbReference type="AlphaFoldDB" id="A0A2M6XC56"/>
<dbReference type="InterPro" id="IPR019926">
    <property type="entry name" value="Ribosomal_uL3_CS"/>
</dbReference>
<comment type="caution">
    <text evidence="11">The sequence shown here is derived from an EMBL/GenBank/DDBJ whole genome shotgun (WGS) entry which is preliminary data.</text>
</comment>
<gene>
    <name evidence="7" type="primary">rplC</name>
    <name evidence="11" type="ORF">COT44_04190</name>
</gene>
<dbReference type="InterPro" id="IPR009000">
    <property type="entry name" value="Transl_B-barrel_sf"/>
</dbReference>
<dbReference type="Gene3D" id="2.40.30.10">
    <property type="entry name" value="Translation factors"/>
    <property type="match status" value="1"/>
</dbReference>
<evidence type="ECO:0000256" key="5">
    <source>
        <dbReference type="ARBA" id="ARBA00023274"/>
    </source>
</evidence>
<dbReference type="PANTHER" id="PTHR11229:SF16">
    <property type="entry name" value="LARGE RIBOSOMAL SUBUNIT PROTEIN UL3C"/>
    <property type="match status" value="1"/>
</dbReference>
<evidence type="ECO:0000256" key="9">
    <source>
        <dbReference type="RuleBase" id="RU003906"/>
    </source>
</evidence>
<protein>
    <recommendedName>
        <fullName evidence="6 7">Large ribosomal subunit protein uL3</fullName>
    </recommendedName>
</protein>
<dbReference type="EMBL" id="PEYO01000020">
    <property type="protein sequence ID" value="PIU03239.1"/>
    <property type="molecule type" value="Genomic_DNA"/>
</dbReference>
<dbReference type="InterPro" id="IPR019927">
    <property type="entry name" value="Ribosomal_uL3_bac/org-type"/>
</dbReference>
<dbReference type="FunFam" id="2.40.30.10:FF:000004">
    <property type="entry name" value="50S ribosomal protein L3"/>
    <property type="match status" value="1"/>
</dbReference>
<feature type="region of interest" description="Disordered" evidence="10">
    <location>
        <begin position="123"/>
        <end position="144"/>
    </location>
</feature>
<dbReference type="PANTHER" id="PTHR11229">
    <property type="entry name" value="50S RIBOSOMAL PROTEIN L3"/>
    <property type="match status" value="1"/>
</dbReference>
<dbReference type="Gene3D" id="3.30.160.810">
    <property type="match status" value="1"/>
</dbReference>
<comment type="subunit">
    <text evidence="7 9">Part of the 50S ribosomal subunit. Forms a cluster with proteins L14 and L19.</text>
</comment>
<dbReference type="Proteomes" id="UP000228996">
    <property type="component" value="Unassembled WGS sequence"/>
</dbReference>
<dbReference type="NCBIfam" id="TIGR03625">
    <property type="entry name" value="L3_bact"/>
    <property type="match status" value="1"/>
</dbReference>
<evidence type="ECO:0000256" key="4">
    <source>
        <dbReference type="ARBA" id="ARBA00022980"/>
    </source>
</evidence>
<evidence type="ECO:0000256" key="7">
    <source>
        <dbReference type="HAMAP-Rule" id="MF_01325"/>
    </source>
</evidence>
<sequence>MANAILGIKVSQSQRFDEKGIRYPVTLINAGPCLVVQIKTTEKDGYNALKVGFGTKKTKTAGKTTHRFLREISVNPQEISENLQPGSEIKIGNVLKIGDVVDVMGISKGKGFAGAVKRYHFKGGPRTHGQSDRERAPGSIGTTTTPGRVLKGKRMAGHMGSDNVTVRNLKVMEIDPEKNLLVVKGLIPGPVNGLVEIEVKHGVNN</sequence>
<dbReference type="GO" id="GO:0003735">
    <property type="term" value="F:structural constituent of ribosome"/>
    <property type="evidence" value="ECO:0007669"/>
    <property type="project" value="UniProtKB-UniRule"/>
</dbReference>
<evidence type="ECO:0000256" key="8">
    <source>
        <dbReference type="RuleBase" id="RU003905"/>
    </source>
</evidence>
<reference evidence="12" key="1">
    <citation type="submission" date="2017-09" db="EMBL/GenBank/DDBJ databases">
        <title>Depth-based differentiation of microbial function through sediment-hosted aquifers and enrichment of novel symbionts in the deep terrestrial subsurface.</title>
        <authorList>
            <person name="Probst A.J."/>
            <person name="Ladd B."/>
            <person name="Jarett J.K."/>
            <person name="Geller-Mcgrath D.E."/>
            <person name="Sieber C.M.K."/>
            <person name="Emerson J.B."/>
            <person name="Anantharaman K."/>
            <person name="Thomas B.C."/>
            <person name="Malmstrom R."/>
            <person name="Stieglmeier M."/>
            <person name="Klingl A."/>
            <person name="Woyke T."/>
            <person name="Ryan C.M."/>
            <person name="Banfield J.F."/>
        </authorList>
    </citation>
    <scope>NUCLEOTIDE SEQUENCE [LARGE SCALE GENOMIC DNA]</scope>
</reference>
<comment type="function">
    <text evidence="7 9">One of the primary rRNA binding proteins, it binds directly near the 3'-end of the 23S rRNA, where it nucleates assembly of the 50S subunit.</text>
</comment>